<gene>
    <name evidence="1" type="ORF">QQZ08_003431</name>
</gene>
<comment type="caution">
    <text evidence="1">The sequence shown here is derived from an EMBL/GenBank/DDBJ whole genome shotgun (WGS) entry which is preliminary data.</text>
</comment>
<keyword evidence="2" id="KW-1185">Reference proteome</keyword>
<evidence type="ECO:0000313" key="1">
    <source>
        <dbReference type="EMBL" id="KAK7430040.1"/>
    </source>
</evidence>
<dbReference type="Proteomes" id="UP001498421">
    <property type="component" value="Unassembled WGS sequence"/>
</dbReference>
<evidence type="ECO:0008006" key="3">
    <source>
        <dbReference type="Google" id="ProtNLM"/>
    </source>
</evidence>
<sequence length="474" mass="51197">MSGALASVFYGGHAATLVGRSPSASSLQPRAFYILHLFRDFRSTITNDSQRKVNGRDSKMKKTLVLCFIHGFQVRLLCDTQRRGYCVGDLVVDDITVQGGEDTFGHDYQFTKDLRDLVAEALPKLDVRVLVYPKYETRGDLGDCVSRFRDWLQDKVIDMEVAAGTPSPTVEPSVRTILVGHSMGGIVAAEMLIGLASERPIYSEDGIQKPDSPSFNSLMFPYIQGVLAFDTPYLGISPGVVAHGAEGQYQQASTTISQLSGLGALWGANKAAQPAAAPAKKPVGALPAPPSAESGGSPWQKWGKVAMYAGAAGAVAAGGAAAWMNRDHIGEGWSWATSHLEFVGSLARPEELKKRVSFLAQLQEELDVGFANLYTRLGKAAPSKQVSMVGTVLGSDRTFCNLPKKHSTGVWREAVNDKASDETSAHVGMFMPRENPGYKTLSQDAAGFIAGWLQNDWYESSFEDRPLLEQAPSS</sequence>
<dbReference type="PANTHER" id="PTHR47842:SF1">
    <property type="entry name" value="DUF676 DOMAIN-CONTAINING PROTEIN"/>
    <property type="match status" value="1"/>
</dbReference>
<dbReference type="PANTHER" id="PTHR47842">
    <property type="entry name" value="EXPRESSED PROTEIN"/>
    <property type="match status" value="1"/>
</dbReference>
<name>A0ABR1IAK0_9HYPO</name>
<dbReference type="SUPFAM" id="SSF53474">
    <property type="entry name" value="alpha/beta-Hydrolases"/>
    <property type="match status" value="1"/>
</dbReference>
<evidence type="ECO:0000313" key="2">
    <source>
        <dbReference type="Proteomes" id="UP001498421"/>
    </source>
</evidence>
<reference evidence="1 2" key="1">
    <citation type="journal article" date="2025" name="Microbiol. Resour. Announc.">
        <title>Draft genome sequences for Neonectria magnoliae and Neonectria punicea, canker pathogens of Liriodendron tulipifera and Acer saccharum in West Virginia.</title>
        <authorList>
            <person name="Petronek H.M."/>
            <person name="Kasson M.T."/>
            <person name="Metheny A.M."/>
            <person name="Stauder C.M."/>
            <person name="Lovett B."/>
            <person name="Lynch S.C."/>
            <person name="Garnas J.R."/>
            <person name="Kasson L.R."/>
            <person name="Stajich J.E."/>
        </authorList>
    </citation>
    <scope>NUCLEOTIDE SEQUENCE [LARGE SCALE GENOMIC DNA]</scope>
    <source>
        <strain evidence="1 2">NRRL 64651</strain>
    </source>
</reference>
<proteinExistence type="predicted"/>
<dbReference type="InterPro" id="IPR029058">
    <property type="entry name" value="AB_hydrolase_fold"/>
</dbReference>
<dbReference type="Gene3D" id="3.40.50.1820">
    <property type="entry name" value="alpha/beta hydrolase"/>
    <property type="match status" value="1"/>
</dbReference>
<accession>A0ABR1IAK0</accession>
<organism evidence="1 2">
    <name type="scientific">Neonectria magnoliae</name>
    <dbReference type="NCBI Taxonomy" id="2732573"/>
    <lineage>
        <taxon>Eukaryota</taxon>
        <taxon>Fungi</taxon>
        <taxon>Dikarya</taxon>
        <taxon>Ascomycota</taxon>
        <taxon>Pezizomycotina</taxon>
        <taxon>Sordariomycetes</taxon>
        <taxon>Hypocreomycetidae</taxon>
        <taxon>Hypocreales</taxon>
        <taxon>Nectriaceae</taxon>
        <taxon>Neonectria</taxon>
    </lineage>
</organism>
<protein>
    <recommendedName>
        <fullName evidence="3">DUF676 domain-containing protein</fullName>
    </recommendedName>
</protein>
<dbReference type="EMBL" id="JAZAVK010000023">
    <property type="protein sequence ID" value="KAK7430040.1"/>
    <property type="molecule type" value="Genomic_DNA"/>
</dbReference>